<organism evidence="1 2">
    <name type="scientific">Mycetomoellerius zeteki</name>
    <dbReference type="NCBI Taxonomy" id="64791"/>
    <lineage>
        <taxon>Eukaryota</taxon>
        <taxon>Metazoa</taxon>
        <taxon>Ecdysozoa</taxon>
        <taxon>Arthropoda</taxon>
        <taxon>Hexapoda</taxon>
        <taxon>Insecta</taxon>
        <taxon>Pterygota</taxon>
        <taxon>Neoptera</taxon>
        <taxon>Endopterygota</taxon>
        <taxon>Hymenoptera</taxon>
        <taxon>Apocrita</taxon>
        <taxon>Aculeata</taxon>
        <taxon>Formicoidea</taxon>
        <taxon>Formicidae</taxon>
        <taxon>Myrmicinae</taxon>
        <taxon>Mycetomoellerius</taxon>
    </lineage>
</organism>
<sequence>AFESEKQAMISILGFENSPCKRDNSDVHRRDTGPSTACCRLAVSPFEKKTTISREVGTLSSSSPQELRHDAFVILASLKLNTLDRPTKCWHANRPRLSSSDDAAKTNRAIAKIARRVEEEAIARRIEVPLDSMPRCISYRAILPRRRGRPVLSVVSWPSSRGHSSLYHSLLDRKLCASRDLPFPEQTSPGGEYELRTYEQNLTSTPSPAMRAAVPAVAVCSRKKFRLHVCSASCSCYEVFSLSDRAVHVSRAHWPRDTTPWIPFLTACYRRAFTEQICTRNIYPGQQ</sequence>
<dbReference type="Proteomes" id="UP000075809">
    <property type="component" value="Unassembled WGS sequence"/>
</dbReference>
<name>A0A151WYC6_9HYME</name>
<dbReference type="AlphaFoldDB" id="A0A151WYC6"/>
<proteinExistence type="predicted"/>
<reference evidence="1 2" key="1">
    <citation type="submission" date="2015-09" db="EMBL/GenBank/DDBJ databases">
        <title>Trachymyrmex zeteki WGS genome.</title>
        <authorList>
            <person name="Nygaard S."/>
            <person name="Hu H."/>
            <person name="Boomsma J."/>
            <person name="Zhang G."/>
        </authorList>
    </citation>
    <scope>NUCLEOTIDE SEQUENCE [LARGE SCALE GENOMIC DNA]</scope>
    <source>
        <strain evidence="1">Tzet28-1</strain>
        <tissue evidence="1">Whole body</tissue>
    </source>
</reference>
<protein>
    <submittedName>
        <fullName evidence="1">Uncharacterized protein</fullName>
    </submittedName>
</protein>
<evidence type="ECO:0000313" key="2">
    <source>
        <dbReference type="Proteomes" id="UP000075809"/>
    </source>
</evidence>
<keyword evidence="2" id="KW-1185">Reference proteome</keyword>
<feature type="non-terminal residue" evidence="1">
    <location>
        <position position="1"/>
    </location>
</feature>
<accession>A0A151WYC6</accession>
<gene>
    <name evidence="1" type="ORF">ALC60_07966</name>
</gene>
<evidence type="ECO:0000313" key="1">
    <source>
        <dbReference type="EMBL" id="KYQ52888.1"/>
    </source>
</evidence>
<dbReference type="EMBL" id="KQ982650">
    <property type="protein sequence ID" value="KYQ52888.1"/>
    <property type="molecule type" value="Genomic_DNA"/>
</dbReference>